<evidence type="ECO:0000313" key="2">
    <source>
        <dbReference type="EMBL" id="OAB77674.1"/>
    </source>
</evidence>
<feature type="domain" description="PAS fold-4" evidence="1">
    <location>
        <begin position="11"/>
        <end position="129"/>
    </location>
</feature>
<keyword evidence="3" id="KW-1185">Reference proteome</keyword>
<organism evidence="2 3">
    <name type="scientific">Paenibacillus crassostreae</name>
    <dbReference type="NCBI Taxonomy" id="1763538"/>
    <lineage>
        <taxon>Bacteria</taxon>
        <taxon>Bacillati</taxon>
        <taxon>Bacillota</taxon>
        <taxon>Bacilli</taxon>
        <taxon>Bacillales</taxon>
        <taxon>Paenibacillaceae</taxon>
        <taxon>Paenibacillus</taxon>
    </lineage>
</organism>
<dbReference type="Gene3D" id="3.30.450.20">
    <property type="entry name" value="PAS domain"/>
    <property type="match status" value="1"/>
</dbReference>
<protein>
    <recommendedName>
        <fullName evidence="1">PAS fold-4 domain-containing protein</fullName>
    </recommendedName>
</protein>
<dbReference type="KEGG" id="pcx:LPB68_08205"/>
<dbReference type="OrthoDB" id="2645267at2"/>
<dbReference type="RefSeq" id="WP_068654469.1">
    <property type="nucleotide sequence ID" value="NZ_CP017770.1"/>
</dbReference>
<dbReference type="Pfam" id="PF08448">
    <property type="entry name" value="PAS_4"/>
    <property type="match status" value="1"/>
</dbReference>
<accession>A0A167GL22</accession>
<evidence type="ECO:0000259" key="1">
    <source>
        <dbReference type="Pfam" id="PF08448"/>
    </source>
</evidence>
<dbReference type="Proteomes" id="UP000077134">
    <property type="component" value="Unassembled WGS sequence"/>
</dbReference>
<reference evidence="2 3" key="1">
    <citation type="submission" date="2016-02" db="EMBL/GenBank/DDBJ databases">
        <title>Paenibacillus sp. LPB0068, isolated from Crassostrea gigas.</title>
        <authorList>
            <person name="Shin S.-K."/>
            <person name="Yi H."/>
        </authorList>
    </citation>
    <scope>NUCLEOTIDE SEQUENCE [LARGE SCALE GENOMIC DNA]</scope>
    <source>
        <strain evidence="2 3">LPB0068</strain>
    </source>
</reference>
<evidence type="ECO:0000313" key="3">
    <source>
        <dbReference type="Proteomes" id="UP000077134"/>
    </source>
</evidence>
<proteinExistence type="predicted"/>
<dbReference type="EMBL" id="LSFN01000002">
    <property type="protein sequence ID" value="OAB77674.1"/>
    <property type="molecule type" value="Genomic_DNA"/>
</dbReference>
<dbReference type="STRING" id="1763538.LPB68_08205"/>
<dbReference type="AlphaFoldDB" id="A0A167GL22"/>
<comment type="caution">
    <text evidence="2">The sequence shown here is derived from an EMBL/GenBank/DDBJ whole genome shotgun (WGS) entry which is preliminary data.</text>
</comment>
<dbReference type="InterPro" id="IPR013656">
    <property type="entry name" value="PAS_4"/>
</dbReference>
<sequence>MPAVLPNEVLHALHQSIIVIDTDGYIIEANRAWGELSASINIPSDFQWLGVNFLQIYDVLLHTCNYNCTIANQFYCIFNGQLPSFFHDFSMNINLTTEWFMLEVFPLIKNKKCIDGAVISISNITQRKQVEFDFQEAVLQIRTLRGLIPICAVCKRIKEDDLWSSIESFLEKHTYAEFTHDICPECIRRLYPKYSSVLDHPPDL</sequence>
<name>A0A167GL22_9BACL</name>
<gene>
    <name evidence="2" type="ORF">PNBC_01285</name>
</gene>